<comment type="caution">
    <text evidence="1">The sequence shown here is derived from an EMBL/GenBank/DDBJ whole genome shotgun (WGS) entry which is preliminary data.</text>
</comment>
<reference evidence="1 2" key="1">
    <citation type="journal article" date="2020" name="ISME J.">
        <title>Uncovering the hidden diversity of litter-decomposition mechanisms in mushroom-forming fungi.</title>
        <authorList>
            <person name="Floudas D."/>
            <person name="Bentzer J."/>
            <person name="Ahren D."/>
            <person name="Johansson T."/>
            <person name="Persson P."/>
            <person name="Tunlid A."/>
        </authorList>
    </citation>
    <scope>NUCLEOTIDE SEQUENCE [LARGE SCALE GENOMIC DNA]</scope>
    <source>
        <strain evidence="1 2">CBS 406.79</strain>
    </source>
</reference>
<accession>A0A8H5MFT1</accession>
<protein>
    <submittedName>
        <fullName evidence="1">Uncharacterized protein</fullName>
    </submittedName>
</protein>
<organism evidence="1 2">
    <name type="scientific">Collybiopsis confluens</name>
    <dbReference type="NCBI Taxonomy" id="2823264"/>
    <lineage>
        <taxon>Eukaryota</taxon>
        <taxon>Fungi</taxon>
        <taxon>Dikarya</taxon>
        <taxon>Basidiomycota</taxon>
        <taxon>Agaricomycotina</taxon>
        <taxon>Agaricomycetes</taxon>
        <taxon>Agaricomycetidae</taxon>
        <taxon>Agaricales</taxon>
        <taxon>Marasmiineae</taxon>
        <taxon>Omphalotaceae</taxon>
        <taxon>Collybiopsis</taxon>
    </lineage>
</organism>
<dbReference type="AlphaFoldDB" id="A0A8H5MFT1"/>
<gene>
    <name evidence="1" type="ORF">D9757_001466</name>
</gene>
<keyword evidence="2" id="KW-1185">Reference proteome</keyword>
<dbReference type="Proteomes" id="UP000518752">
    <property type="component" value="Unassembled WGS sequence"/>
</dbReference>
<proteinExistence type="predicted"/>
<dbReference type="EMBL" id="JAACJN010000006">
    <property type="protein sequence ID" value="KAF5392362.1"/>
    <property type="molecule type" value="Genomic_DNA"/>
</dbReference>
<name>A0A8H5MFT1_9AGAR</name>
<evidence type="ECO:0000313" key="1">
    <source>
        <dbReference type="EMBL" id="KAF5392362.1"/>
    </source>
</evidence>
<sequence>MLSGDRALINTATGSVRVFEMPLNCPTSSETNADATFPSCNVVKSLKVRLKNPKALKQSVFKIVSGLQFIVTIDPFRCFSSPTALGWDPTM</sequence>
<evidence type="ECO:0000313" key="2">
    <source>
        <dbReference type="Proteomes" id="UP000518752"/>
    </source>
</evidence>